<dbReference type="InterPro" id="IPR000719">
    <property type="entry name" value="Prot_kinase_dom"/>
</dbReference>
<dbReference type="GO" id="GO:0005524">
    <property type="term" value="F:ATP binding"/>
    <property type="evidence" value="ECO:0007669"/>
    <property type="project" value="UniProtKB-KW"/>
</dbReference>
<dbReference type="STRING" id="765915.A0A1Y2HJU3"/>
<feature type="domain" description="Protein kinase" evidence="9">
    <location>
        <begin position="1"/>
        <end position="302"/>
    </location>
</feature>
<keyword evidence="6" id="KW-0067">ATP-binding</keyword>
<evidence type="ECO:0000256" key="7">
    <source>
        <dbReference type="ARBA" id="ARBA00047899"/>
    </source>
</evidence>
<dbReference type="InterPro" id="IPR008271">
    <property type="entry name" value="Ser/Thr_kinase_AS"/>
</dbReference>
<proteinExistence type="predicted"/>
<dbReference type="PANTHER" id="PTHR44899:SF3">
    <property type="entry name" value="SERINE_THREONINE-PROTEIN KINASE NEK1"/>
    <property type="match status" value="1"/>
</dbReference>
<dbReference type="SMART" id="SM00220">
    <property type="entry name" value="S_TKc"/>
    <property type="match status" value="1"/>
</dbReference>
<dbReference type="EC" id="2.7.11.1" evidence="1"/>
<keyword evidence="3" id="KW-0808">Transferase</keyword>
<keyword evidence="5 10" id="KW-0418">Kinase</keyword>
<comment type="catalytic activity">
    <reaction evidence="7">
        <text>L-threonyl-[protein] + ATP = O-phospho-L-threonyl-[protein] + ADP + H(+)</text>
        <dbReference type="Rhea" id="RHEA:46608"/>
        <dbReference type="Rhea" id="RHEA-COMP:11060"/>
        <dbReference type="Rhea" id="RHEA-COMP:11605"/>
        <dbReference type="ChEBI" id="CHEBI:15378"/>
        <dbReference type="ChEBI" id="CHEBI:30013"/>
        <dbReference type="ChEBI" id="CHEBI:30616"/>
        <dbReference type="ChEBI" id="CHEBI:61977"/>
        <dbReference type="ChEBI" id="CHEBI:456216"/>
        <dbReference type="EC" id="2.7.11.1"/>
    </reaction>
</comment>
<comment type="caution">
    <text evidence="10">The sequence shown here is derived from an EMBL/GenBank/DDBJ whole genome shotgun (WGS) entry which is preliminary data.</text>
</comment>
<evidence type="ECO:0000256" key="2">
    <source>
        <dbReference type="ARBA" id="ARBA00022527"/>
    </source>
</evidence>
<dbReference type="AlphaFoldDB" id="A0A1Y2HJU3"/>
<evidence type="ECO:0000256" key="6">
    <source>
        <dbReference type="ARBA" id="ARBA00022840"/>
    </source>
</evidence>
<evidence type="ECO:0000313" key="11">
    <source>
        <dbReference type="Proteomes" id="UP000193411"/>
    </source>
</evidence>
<dbReference type="Gene3D" id="1.10.510.10">
    <property type="entry name" value="Transferase(Phosphotransferase) domain 1"/>
    <property type="match status" value="1"/>
</dbReference>
<gene>
    <name evidence="10" type="ORF">BCR44DRAFT_135703</name>
</gene>
<evidence type="ECO:0000256" key="1">
    <source>
        <dbReference type="ARBA" id="ARBA00012513"/>
    </source>
</evidence>
<dbReference type="Pfam" id="PF00069">
    <property type="entry name" value="Pkinase"/>
    <property type="match status" value="1"/>
</dbReference>
<dbReference type="PROSITE" id="PS50011">
    <property type="entry name" value="PROTEIN_KINASE_DOM"/>
    <property type="match status" value="1"/>
</dbReference>
<protein>
    <recommendedName>
        <fullName evidence="1">non-specific serine/threonine protein kinase</fullName>
        <ecNumber evidence="1">2.7.11.1</ecNumber>
    </recommendedName>
</protein>
<keyword evidence="4" id="KW-0547">Nucleotide-binding</keyword>
<dbReference type="InterPro" id="IPR051131">
    <property type="entry name" value="NEK_Ser/Thr_kinase_NIMA"/>
</dbReference>
<name>A0A1Y2HJU3_9FUNG</name>
<dbReference type="GO" id="GO:0004674">
    <property type="term" value="F:protein serine/threonine kinase activity"/>
    <property type="evidence" value="ECO:0007669"/>
    <property type="project" value="UniProtKB-KW"/>
</dbReference>
<feature type="non-terminal residue" evidence="10">
    <location>
        <position position="1"/>
    </location>
</feature>
<dbReference type="PANTHER" id="PTHR44899">
    <property type="entry name" value="CAMK FAMILY PROTEIN KINASE"/>
    <property type="match status" value="1"/>
</dbReference>
<dbReference type="EMBL" id="MCFL01000025">
    <property type="protein sequence ID" value="ORZ34867.1"/>
    <property type="molecule type" value="Genomic_DNA"/>
</dbReference>
<evidence type="ECO:0000256" key="5">
    <source>
        <dbReference type="ARBA" id="ARBA00022777"/>
    </source>
</evidence>
<evidence type="ECO:0000256" key="4">
    <source>
        <dbReference type="ARBA" id="ARBA00022741"/>
    </source>
</evidence>
<dbReference type="SUPFAM" id="SSF56112">
    <property type="entry name" value="Protein kinase-like (PK-like)"/>
    <property type="match status" value="1"/>
</dbReference>
<sequence length="315" mass="35008">VIPATVLRRDTSDLMSVSCSIATLAKPLFSTHDEDTVVIKQVFTDLTLNKSNGSSSSGSVSPAEQAKAEIQILAMLKHPNIIEFNDCASYMADQDAQGRQVGGQLCWVLVMEYANSGNLHEFLTSQEQPLDDLTISSFTGQLLLALHYIHSQNILHRDLKSHNVLLSLKRRPQSPVDLHPCMFTLKLADFGIARLFVGANVSANTVIGTPNYLSPELCQGDQYDEKSDIWAMGCILFELATRQFMFDAPNLLALTRRIIEYKPSCEVPATAPAVLKILIPKMTDPNRVMRLHMNKVMDMSVVQKCIVDAVFHNLY</sequence>
<accession>A0A1Y2HJU3</accession>
<dbReference type="InterPro" id="IPR011009">
    <property type="entry name" value="Kinase-like_dom_sf"/>
</dbReference>
<keyword evidence="11" id="KW-1185">Reference proteome</keyword>
<reference evidence="10 11" key="1">
    <citation type="submission" date="2016-07" db="EMBL/GenBank/DDBJ databases">
        <title>Pervasive Adenine N6-methylation of Active Genes in Fungi.</title>
        <authorList>
            <consortium name="DOE Joint Genome Institute"/>
            <person name="Mondo S.J."/>
            <person name="Dannebaum R.O."/>
            <person name="Kuo R.C."/>
            <person name="Labutti K."/>
            <person name="Haridas S."/>
            <person name="Kuo A."/>
            <person name="Salamov A."/>
            <person name="Ahrendt S.R."/>
            <person name="Lipzen A."/>
            <person name="Sullivan W."/>
            <person name="Andreopoulos W.B."/>
            <person name="Clum A."/>
            <person name="Lindquist E."/>
            <person name="Daum C."/>
            <person name="Ramamoorthy G.K."/>
            <person name="Gryganskyi A."/>
            <person name="Culley D."/>
            <person name="Magnuson J.K."/>
            <person name="James T.Y."/>
            <person name="O'Malley M.A."/>
            <person name="Stajich J.E."/>
            <person name="Spatafora J.W."/>
            <person name="Visel A."/>
            <person name="Grigoriev I.V."/>
        </authorList>
    </citation>
    <scope>NUCLEOTIDE SEQUENCE [LARGE SCALE GENOMIC DNA]</scope>
    <source>
        <strain evidence="10 11">PL171</strain>
    </source>
</reference>
<comment type="catalytic activity">
    <reaction evidence="8">
        <text>L-seryl-[protein] + ATP = O-phospho-L-seryl-[protein] + ADP + H(+)</text>
        <dbReference type="Rhea" id="RHEA:17989"/>
        <dbReference type="Rhea" id="RHEA-COMP:9863"/>
        <dbReference type="Rhea" id="RHEA-COMP:11604"/>
        <dbReference type="ChEBI" id="CHEBI:15378"/>
        <dbReference type="ChEBI" id="CHEBI:29999"/>
        <dbReference type="ChEBI" id="CHEBI:30616"/>
        <dbReference type="ChEBI" id="CHEBI:83421"/>
        <dbReference type="ChEBI" id="CHEBI:456216"/>
        <dbReference type="EC" id="2.7.11.1"/>
    </reaction>
</comment>
<evidence type="ECO:0000256" key="8">
    <source>
        <dbReference type="ARBA" id="ARBA00048679"/>
    </source>
</evidence>
<evidence type="ECO:0000259" key="9">
    <source>
        <dbReference type="PROSITE" id="PS50011"/>
    </source>
</evidence>
<dbReference type="PROSITE" id="PS00108">
    <property type="entry name" value="PROTEIN_KINASE_ST"/>
    <property type="match status" value="1"/>
</dbReference>
<evidence type="ECO:0000256" key="3">
    <source>
        <dbReference type="ARBA" id="ARBA00022679"/>
    </source>
</evidence>
<evidence type="ECO:0000313" key="10">
    <source>
        <dbReference type="EMBL" id="ORZ34867.1"/>
    </source>
</evidence>
<dbReference type="OrthoDB" id="346907at2759"/>
<dbReference type="Proteomes" id="UP000193411">
    <property type="component" value="Unassembled WGS sequence"/>
</dbReference>
<keyword evidence="2" id="KW-0723">Serine/threonine-protein kinase</keyword>
<organism evidence="10 11">
    <name type="scientific">Catenaria anguillulae PL171</name>
    <dbReference type="NCBI Taxonomy" id="765915"/>
    <lineage>
        <taxon>Eukaryota</taxon>
        <taxon>Fungi</taxon>
        <taxon>Fungi incertae sedis</taxon>
        <taxon>Blastocladiomycota</taxon>
        <taxon>Blastocladiomycetes</taxon>
        <taxon>Blastocladiales</taxon>
        <taxon>Catenariaceae</taxon>
        <taxon>Catenaria</taxon>
    </lineage>
</organism>